<accession>A0ABU8LKJ5</accession>
<reference evidence="2 3" key="1">
    <citation type="submission" date="2024-02" db="EMBL/GenBank/DDBJ databases">
        <authorList>
            <person name="Saticioglu I.B."/>
        </authorList>
    </citation>
    <scope>NUCLEOTIDE SEQUENCE [LARGE SCALE GENOMIC DNA]</scope>
    <source>
        <strain evidence="2 3">Mu-43</strain>
    </source>
</reference>
<gene>
    <name evidence="2" type="ORF">WDU93_09175</name>
</gene>
<protein>
    <submittedName>
        <fullName evidence="2">Alpha/beta fold hydrolase</fullName>
    </submittedName>
</protein>
<dbReference type="EMBL" id="JBBDGN010000007">
    <property type="protein sequence ID" value="MEJ1091867.1"/>
    <property type="molecule type" value="Genomic_DNA"/>
</dbReference>
<keyword evidence="3" id="KW-1185">Reference proteome</keyword>
<dbReference type="SUPFAM" id="SSF53474">
    <property type="entry name" value="alpha/beta-Hydrolases"/>
    <property type="match status" value="1"/>
</dbReference>
<organism evidence="2 3">
    <name type="scientific">Microbacterium istanbulense</name>
    <dbReference type="NCBI Taxonomy" id="3122049"/>
    <lineage>
        <taxon>Bacteria</taxon>
        <taxon>Bacillati</taxon>
        <taxon>Actinomycetota</taxon>
        <taxon>Actinomycetes</taxon>
        <taxon>Micrococcales</taxon>
        <taxon>Microbacteriaceae</taxon>
        <taxon>Microbacterium</taxon>
    </lineage>
</organism>
<dbReference type="PRINTS" id="PR00111">
    <property type="entry name" value="ABHYDROLASE"/>
</dbReference>
<keyword evidence="2" id="KW-0378">Hydrolase</keyword>
<dbReference type="PANTHER" id="PTHR43798">
    <property type="entry name" value="MONOACYLGLYCEROL LIPASE"/>
    <property type="match status" value="1"/>
</dbReference>
<dbReference type="RefSeq" id="WP_337319783.1">
    <property type="nucleotide sequence ID" value="NZ_JBBDGN010000007.1"/>
</dbReference>
<name>A0ABU8LKJ5_9MICO</name>
<dbReference type="InterPro" id="IPR029058">
    <property type="entry name" value="AB_hydrolase_fold"/>
</dbReference>
<proteinExistence type="predicted"/>
<dbReference type="Pfam" id="PF00561">
    <property type="entry name" value="Abhydrolase_1"/>
    <property type="match status" value="1"/>
</dbReference>
<dbReference type="InterPro" id="IPR000073">
    <property type="entry name" value="AB_hydrolase_1"/>
</dbReference>
<evidence type="ECO:0000313" key="2">
    <source>
        <dbReference type="EMBL" id="MEJ1091867.1"/>
    </source>
</evidence>
<feature type="domain" description="AB hydrolase-1" evidence="1">
    <location>
        <begin position="31"/>
        <end position="140"/>
    </location>
</feature>
<dbReference type="Gene3D" id="3.40.50.1820">
    <property type="entry name" value="alpha/beta hydrolase"/>
    <property type="match status" value="1"/>
</dbReference>
<dbReference type="GO" id="GO:0016787">
    <property type="term" value="F:hydrolase activity"/>
    <property type="evidence" value="ECO:0007669"/>
    <property type="project" value="UniProtKB-KW"/>
</dbReference>
<dbReference type="InterPro" id="IPR050266">
    <property type="entry name" value="AB_hydrolase_sf"/>
</dbReference>
<evidence type="ECO:0000259" key="1">
    <source>
        <dbReference type="Pfam" id="PF00561"/>
    </source>
</evidence>
<comment type="caution">
    <text evidence="2">The sequence shown here is derived from an EMBL/GenBank/DDBJ whole genome shotgun (WGS) entry which is preliminary data.</text>
</comment>
<sequence length="299" mass="31964">MSHTYRTVQVPVSGGELHVGVWEPTEGPTATVLAIHGVTSSHLAWPFVVERLPGVRVIAPDLRGRGGSRDVQGPAGMAAHADDVVAVLDALGVDRVPVVGHSMGAFVAAVLADRHPSRVSRLVLIDGGLPLDVPAGVDADELVQLILGPTAERLSRRWSSVEEYTEGFWRGHPAFARDWSEQLEAYIAYDLVADGDAYRPATSYQTTVDDTVDLNLGSTLTEALARLRVPTTFVTVPRGLQNETPGLYPPAHLAALLTRFPQVQHVALDDLNHYTVVMSARGAEALAPVIESAIELASA</sequence>
<evidence type="ECO:0000313" key="3">
    <source>
        <dbReference type="Proteomes" id="UP001366085"/>
    </source>
</evidence>
<dbReference type="PANTHER" id="PTHR43798:SF33">
    <property type="entry name" value="HYDROLASE, PUTATIVE (AFU_ORTHOLOGUE AFUA_2G14860)-RELATED"/>
    <property type="match status" value="1"/>
</dbReference>
<dbReference type="Proteomes" id="UP001366085">
    <property type="component" value="Unassembled WGS sequence"/>
</dbReference>